<gene>
    <name evidence="1" type="ORF">SAMN05216174_11852</name>
</gene>
<dbReference type="EMBL" id="FMZZ01000018">
    <property type="protein sequence ID" value="SDD79898.1"/>
    <property type="molecule type" value="Genomic_DNA"/>
</dbReference>
<evidence type="ECO:0000313" key="2">
    <source>
        <dbReference type="Proteomes" id="UP000199501"/>
    </source>
</evidence>
<evidence type="ECO:0000313" key="1">
    <source>
        <dbReference type="EMBL" id="SDD79898.1"/>
    </source>
</evidence>
<dbReference type="AlphaFoldDB" id="A0A1G6XNZ9"/>
<sequence length="194" mass="21450">MTDLTAAIWKAREGSHGNPMNGKERKKVARELVEALGVTSAITTEQLCYRLCEVLGEWEKRPVKLAFIDVRPMGLSGCTWISKDDTGPMGIVVSPGPSWVYRLGVLLHEIAHRLLKHDAIVHTGEGPHLFGNLEPQAERLIAGRTDFTRKEEDDAERLATTLHKALFAWSATRSREPLPVSAPTALHRIAGSLE</sequence>
<keyword evidence="2" id="KW-1185">Reference proteome</keyword>
<name>A0A1G6XNZ9_9PSEU</name>
<dbReference type="STRING" id="1271860.SAMN05216174_11852"/>
<dbReference type="Proteomes" id="UP000199501">
    <property type="component" value="Unassembled WGS sequence"/>
</dbReference>
<reference evidence="2" key="1">
    <citation type="submission" date="2016-10" db="EMBL/GenBank/DDBJ databases">
        <authorList>
            <person name="Varghese N."/>
            <person name="Submissions S."/>
        </authorList>
    </citation>
    <scope>NUCLEOTIDE SEQUENCE [LARGE SCALE GENOMIC DNA]</scope>
    <source>
        <strain evidence="2">IBRC-M 10403</strain>
    </source>
</reference>
<proteinExistence type="predicted"/>
<protein>
    <recommendedName>
        <fullName evidence="3">IrrE N-terminal-like domain-containing protein</fullName>
    </recommendedName>
</protein>
<accession>A0A1G6XNZ9</accession>
<organism evidence="1 2">
    <name type="scientific">Actinokineospora iranica</name>
    <dbReference type="NCBI Taxonomy" id="1271860"/>
    <lineage>
        <taxon>Bacteria</taxon>
        <taxon>Bacillati</taxon>
        <taxon>Actinomycetota</taxon>
        <taxon>Actinomycetes</taxon>
        <taxon>Pseudonocardiales</taxon>
        <taxon>Pseudonocardiaceae</taxon>
        <taxon>Actinokineospora</taxon>
    </lineage>
</organism>
<evidence type="ECO:0008006" key="3">
    <source>
        <dbReference type="Google" id="ProtNLM"/>
    </source>
</evidence>